<proteinExistence type="inferred from homology"/>
<evidence type="ECO:0000256" key="3">
    <source>
        <dbReference type="ARBA" id="ARBA00007658"/>
    </source>
</evidence>
<comment type="caution">
    <text evidence="10">The sequence shown here is derived from an EMBL/GenBank/DDBJ whole genome shotgun (WGS) entry which is preliminary data.</text>
</comment>
<keyword evidence="6" id="KW-0479">Metal-binding</keyword>
<keyword evidence="11" id="KW-1185">Reference proteome</keyword>
<dbReference type="InterPro" id="IPR036026">
    <property type="entry name" value="Seven-hairpin_glycosidases"/>
</dbReference>
<evidence type="ECO:0000313" key="10">
    <source>
        <dbReference type="EMBL" id="KAG0646492.1"/>
    </source>
</evidence>
<keyword evidence="9" id="KW-0812">Transmembrane</keyword>
<name>A0A9P6VER3_9HELO</name>
<dbReference type="PANTHER" id="PTHR11742:SF103">
    <property type="entry name" value="ENDOPLASMIC RETICULUM MANNOSIDASE MNL2-RELATED"/>
    <property type="match status" value="1"/>
</dbReference>
<evidence type="ECO:0000256" key="8">
    <source>
        <dbReference type="RuleBase" id="RU361193"/>
    </source>
</evidence>
<feature type="disulfide bond" evidence="7">
    <location>
        <begin position="365"/>
        <end position="394"/>
    </location>
</feature>
<reference evidence="10" key="1">
    <citation type="submission" date="2019-07" db="EMBL/GenBank/DDBJ databases">
        <title>Hyphodiscus hymeniophilus genome sequencing and assembly.</title>
        <authorList>
            <person name="Kramer G."/>
            <person name="Nodwell J."/>
        </authorList>
    </citation>
    <scope>NUCLEOTIDE SEQUENCE</scope>
    <source>
        <strain evidence="10">ATCC 34498</strain>
    </source>
</reference>
<evidence type="ECO:0000256" key="5">
    <source>
        <dbReference type="ARBA" id="ARBA00023157"/>
    </source>
</evidence>
<dbReference type="OrthoDB" id="8118055at2759"/>
<feature type="transmembrane region" description="Helical" evidence="9">
    <location>
        <begin position="20"/>
        <end position="38"/>
    </location>
</feature>
<evidence type="ECO:0000256" key="2">
    <source>
        <dbReference type="ARBA" id="ARBA00004922"/>
    </source>
</evidence>
<dbReference type="InterPro" id="IPR012341">
    <property type="entry name" value="6hp_glycosidase-like_sf"/>
</dbReference>
<dbReference type="GO" id="GO:0036503">
    <property type="term" value="P:ERAD pathway"/>
    <property type="evidence" value="ECO:0007669"/>
    <property type="project" value="UniProtKB-ARBA"/>
</dbReference>
<dbReference type="Pfam" id="PF01532">
    <property type="entry name" value="Glyco_hydro_47"/>
    <property type="match status" value="1"/>
</dbReference>
<comment type="pathway">
    <text evidence="2">Protein modification; protein glycosylation.</text>
</comment>
<evidence type="ECO:0000313" key="11">
    <source>
        <dbReference type="Proteomes" id="UP000785200"/>
    </source>
</evidence>
<keyword evidence="8" id="KW-0326">Glycosidase</keyword>
<dbReference type="GO" id="GO:0005975">
    <property type="term" value="P:carbohydrate metabolic process"/>
    <property type="evidence" value="ECO:0007669"/>
    <property type="project" value="InterPro"/>
</dbReference>
<dbReference type="Gene3D" id="1.50.10.10">
    <property type="match status" value="1"/>
</dbReference>
<protein>
    <recommendedName>
        <fullName evidence="8">alpha-1,2-Mannosidase</fullName>
        <ecNumber evidence="8">3.2.1.-</ecNumber>
    </recommendedName>
</protein>
<gene>
    <name evidence="10" type="ORF">D0Z07_7476</name>
</gene>
<dbReference type="GO" id="GO:0005783">
    <property type="term" value="C:endoplasmic reticulum"/>
    <property type="evidence" value="ECO:0007669"/>
    <property type="project" value="TreeGrafter"/>
</dbReference>
<keyword evidence="5 7" id="KW-1015">Disulfide bond</keyword>
<dbReference type="GO" id="GO:0005509">
    <property type="term" value="F:calcium ion binding"/>
    <property type="evidence" value="ECO:0007669"/>
    <property type="project" value="InterPro"/>
</dbReference>
<dbReference type="GO" id="GO:0004571">
    <property type="term" value="F:mannosyl-oligosaccharide 1,2-alpha-mannosidase activity"/>
    <property type="evidence" value="ECO:0007669"/>
    <property type="project" value="InterPro"/>
</dbReference>
<organism evidence="10 11">
    <name type="scientific">Hyphodiscus hymeniophilus</name>
    <dbReference type="NCBI Taxonomy" id="353542"/>
    <lineage>
        <taxon>Eukaryota</taxon>
        <taxon>Fungi</taxon>
        <taxon>Dikarya</taxon>
        <taxon>Ascomycota</taxon>
        <taxon>Pezizomycotina</taxon>
        <taxon>Leotiomycetes</taxon>
        <taxon>Helotiales</taxon>
        <taxon>Hyphodiscaceae</taxon>
        <taxon>Hyphodiscus</taxon>
    </lineage>
</organism>
<dbReference type="PRINTS" id="PR00747">
    <property type="entry name" value="GLYHDRLASE47"/>
</dbReference>
<evidence type="ECO:0000256" key="9">
    <source>
        <dbReference type="SAM" id="Phobius"/>
    </source>
</evidence>
<dbReference type="GO" id="GO:0016020">
    <property type="term" value="C:membrane"/>
    <property type="evidence" value="ECO:0007669"/>
    <property type="project" value="InterPro"/>
</dbReference>
<dbReference type="Proteomes" id="UP000785200">
    <property type="component" value="Unassembled WGS sequence"/>
</dbReference>
<dbReference type="EMBL" id="VNKQ01000015">
    <property type="protein sequence ID" value="KAG0646492.1"/>
    <property type="molecule type" value="Genomic_DNA"/>
</dbReference>
<comment type="cofactor">
    <cofactor evidence="1 6">
        <name>Ca(2+)</name>
        <dbReference type="ChEBI" id="CHEBI:29108"/>
    </cofactor>
</comment>
<keyword evidence="9" id="KW-1133">Transmembrane helix</keyword>
<evidence type="ECO:0000256" key="7">
    <source>
        <dbReference type="PIRSR" id="PIRSR601382-3"/>
    </source>
</evidence>
<dbReference type="AlphaFoldDB" id="A0A9P6VER3"/>
<dbReference type="SUPFAM" id="SSF48225">
    <property type="entry name" value="Seven-hairpin glycosidases"/>
    <property type="match status" value="1"/>
</dbReference>
<dbReference type="PANTHER" id="PTHR11742">
    <property type="entry name" value="MANNOSYL-OLIGOSACCHARIDE ALPHA-1,2-MANNOSIDASE-RELATED"/>
    <property type="match status" value="1"/>
</dbReference>
<evidence type="ECO:0000256" key="6">
    <source>
        <dbReference type="PIRSR" id="PIRSR601382-2"/>
    </source>
</evidence>
<sequence>MNIKAAKGTPFQLPRSFCRLRFRHLLLAILILSVYFYSTHTGRISLFTRRSPYTIQATFPRESLTAKTLRLQRRGLVEDEFKHAWRGYKEHAWLHDEVMPVSGGQKDPFAGWAATLVDSLDSLYILGMKDEFEEAVRALEKIDFSKPKADKVSVFEVTIRYLGGLLGAWDISEHKYPILLQKATQLGEFLVRVFDTQNGLPVSKYSWKEHTDGKVPNDDIVIIAQIASLSLEFIRLSQVTGDPKYAAHIQIVTDQLAYTQNLTALPGMWPISANCSGPSLSFQDRTFSLGVLSDSAFEYLPKTHLLNHRISDQYLQMYRSSFASFNKNLFFRPLLPGNPDILITGNLNMFADPPELDGQFQHLACFVGGMVALGSRMSNSKEELETARKLTEGCIWGYDNTPSGIMPDFTHVEPCKDPASCVWAGEGNGFKSIDDSSYQLRPEAIESVFIMYRLTADPAWLEKGWKMFEAIVKHTRTDIAHARLVNVMDEHPEHEDSMESYWLAETLKYFYLLYSEPDLVSLDEFVLNTEAHPFRWGS</sequence>
<comment type="similarity">
    <text evidence="3 8">Belongs to the glycosyl hydrolase 47 family.</text>
</comment>
<dbReference type="InterPro" id="IPR050749">
    <property type="entry name" value="Glycosyl_Hydrolase_47"/>
</dbReference>
<evidence type="ECO:0000256" key="4">
    <source>
        <dbReference type="ARBA" id="ARBA00022801"/>
    </source>
</evidence>
<keyword evidence="4 8" id="KW-0378">Hydrolase</keyword>
<feature type="binding site" evidence="6">
    <location>
        <position position="529"/>
    </location>
    <ligand>
        <name>Ca(2+)</name>
        <dbReference type="ChEBI" id="CHEBI:29108"/>
    </ligand>
</feature>
<keyword evidence="6" id="KW-0106">Calcium</keyword>
<accession>A0A9P6VER3</accession>
<dbReference type="InterPro" id="IPR001382">
    <property type="entry name" value="Glyco_hydro_47"/>
</dbReference>
<keyword evidence="9" id="KW-0472">Membrane</keyword>
<dbReference type="EC" id="3.2.1.-" evidence="8"/>
<evidence type="ECO:0000256" key="1">
    <source>
        <dbReference type="ARBA" id="ARBA00001913"/>
    </source>
</evidence>